<accession>A0ABU4R827</accession>
<organism evidence="1 2">
    <name type="scientific">Flavobacterium cupriresistens</name>
    <dbReference type="NCBI Taxonomy" id="2893885"/>
    <lineage>
        <taxon>Bacteria</taxon>
        <taxon>Pseudomonadati</taxon>
        <taxon>Bacteroidota</taxon>
        <taxon>Flavobacteriia</taxon>
        <taxon>Flavobacteriales</taxon>
        <taxon>Flavobacteriaceae</taxon>
        <taxon>Flavobacterium</taxon>
    </lineage>
</organism>
<keyword evidence="2" id="KW-1185">Reference proteome</keyword>
<proteinExistence type="predicted"/>
<evidence type="ECO:0000313" key="1">
    <source>
        <dbReference type="EMBL" id="MDX6187963.1"/>
    </source>
</evidence>
<comment type="caution">
    <text evidence="1">The sequence shown here is derived from an EMBL/GenBank/DDBJ whole genome shotgun (WGS) entry which is preliminary data.</text>
</comment>
<evidence type="ECO:0000313" key="2">
    <source>
        <dbReference type="Proteomes" id="UP001273350"/>
    </source>
</evidence>
<dbReference type="EMBL" id="JAWXVI010000001">
    <property type="protein sequence ID" value="MDX6187963.1"/>
    <property type="molecule type" value="Genomic_DNA"/>
</dbReference>
<gene>
    <name evidence="1" type="ORF">SGQ83_01255</name>
</gene>
<dbReference type="Proteomes" id="UP001273350">
    <property type="component" value="Unassembled WGS sequence"/>
</dbReference>
<sequence>MKEFQLPQRLNNLHTALEQCSQIDLLSDGKNKVFTIGERIAINQERGSIFSQIAHENGEITMLEVRTYKVPPHIENKIKFTLSKITN</sequence>
<protein>
    <submittedName>
        <fullName evidence="1">Uncharacterized protein</fullName>
    </submittedName>
</protein>
<reference evidence="1 2" key="1">
    <citation type="submission" date="2023-11" db="EMBL/GenBank/DDBJ databases">
        <title>Unpublished Manusciprt.</title>
        <authorList>
            <person name="Saticioglu I.B."/>
            <person name="Ay H."/>
            <person name="Ajmi N."/>
            <person name="Altun S."/>
            <person name="Duman M."/>
        </authorList>
    </citation>
    <scope>NUCLEOTIDE SEQUENCE [LARGE SCALE GENOMIC DNA]</scope>
    <source>
        <strain evidence="1 2">Fl-318</strain>
    </source>
</reference>
<name>A0ABU4R827_9FLAO</name>
<dbReference type="RefSeq" id="WP_230002626.1">
    <property type="nucleotide sequence ID" value="NZ_CP087134.1"/>
</dbReference>